<dbReference type="OrthoDB" id="99432at2759"/>
<accession>A0A3N4IJS0</accession>
<protein>
    <recommendedName>
        <fullName evidence="2">DUF6818 domain-containing protein</fullName>
    </recommendedName>
</protein>
<proteinExistence type="predicted"/>
<dbReference type="EMBL" id="ML119651">
    <property type="protein sequence ID" value="RPA85886.1"/>
    <property type="molecule type" value="Genomic_DNA"/>
</dbReference>
<reference evidence="3 4" key="1">
    <citation type="journal article" date="2018" name="Nat. Ecol. Evol.">
        <title>Pezizomycetes genomes reveal the molecular basis of ectomycorrhizal truffle lifestyle.</title>
        <authorList>
            <person name="Murat C."/>
            <person name="Payen T."/>
            <person name="Noel B."/>
            <person name="Kuo A."/>
            <person name="Morin E."/>
            <person name="Chen J."/>
            <person name="Kohler A."/>
            <person name="Krizsan K."/>
            <person name="Balestrini R."/>
            <person name="Da Silva C."/>
            <person name="Montanini B."/>
            <person name="Hainaut M."/>
            <person name="Levati E."/>
            <person name="Barry K.W."/>
            <person name="Belfiori B."/>
            <person name="Cichocki N."/>
            <person name="Clum A."/>
            <person name="Dockter R.B."/>
            <person name="Fauchery L."/>
            <person name="Guy J."/>
            <person name="Iotti M."/>
            <person name="Le Tacon F."/>
            <person name="Lindquist E.A."/>
            <person name="Lipzen A."/>
            <person name="Malagnac F."/>
            <person name="Mello A."/>
            <person name="Molinier V."/>
            <person name="Miyauchi S."/>
            <person name="Poulain J."/>
            <person name="Riccioni C."/>
            <person name="Rubini A."/>
            <person name="Sitrit Y."/>
            <person name="Splivallo R."/>
            <person name="Traeger S."/>
            <person name="Wang M."/>
            <person name="Zifcakova L."/>
            <person name="Wipf D."/>
            <person name="Zambonelli A."/>
            <person name="Paolocci F."/>
            <person name="Nowrousian M."/>
            <person name="Ottonello S."/>
            <person name="Baldrian P."/>
            <person name="Spatafora J.W."/>
            <person name="Henrissat B."/>
            <person name="Nagy L.G."/>
            <person name="Aury J.M."/>
            <person name="Wincker P."/>
            <person name="Grigoriev I.V."/>
            <person name="Bonfante P."/>
            <person name="Martin F.M."/>
        </authorList>
    </citation>
    <scope>NUCLEOTIDE SEQUENCE [LARGE SCALE GENOMIC DNA]</scope>
    <source>
        <strain evidence="3 4">RN42</strain>
    </source>
</reference>
<feature type="domain" description="DUF6818" evidence="2">
    <location>
        <begin position="7"/>
        <end position="77"/>
    </location>
</feature>
<dbReference type="AlphaFoldDB" id="A0A3N4IJS0"/>
<evidence type="ECO:0000256" key="1">
    <source>
        <dbReference type="SAM" id="MobiDB-lite"/>
    </source>
</evidence>
<dbReference type="Pfam" id="PF20681">
    <property type="entry name" value="DUF6818"/>
    <property type="match status" value="1"/>
</dbReference>
<feature type="region of interest" description="Disordered" evidence="1">
    <location>
        <begin position="63"/>
        <end position="107"/>
    </location>
</feature>
<feature type="compositionally biased region" description="Polar residues" evidence="1">
    <location>
        <begin position="97"/>
        <end position="107"/>
    </location>
</feature>
<name>A0A3N4IJS0_ASCIM</name>
<feature type="compositionally biased region" description="Acidic residues" evidence="1">
    <location>
        <begin position="70"/>
        <end position="90"/>
    </location>
</feature>
<dbReference type="InterPro" id="IPR049203">
    <property type="entry name" value="DUF6818"/>
</dbReference>
<evidence type="ECO:0000313" key="4">
    <source>
        <dbReference type="Proteomes" id="UP000275078"/>
    </source>
</evidence>
<evidence type="ECO:0000313" key="3">
    <source>
        <dbReference type="EMBL" id="RPA85886.1"/>
    </source>
</evidence>
<dbReference type="Proteomes" id="UP000275078">
    <property type="component" value="Unassembled WGS sequence"/>
</dbReference>
<organism evidence="3 4">
    <name type="scientific">Ascobolus immersus RN42</name>
    <dbReference type="NCBI Taxonomy" id="1160509"/>
    <lineage>
        <taxon>Eukaryota</taxon>
        <taxon>Fungi</taxon>
        <taxon>Dikarya</taxon>
        <taxon>Ascomycota</taxon>
        <taxon>Pezizomycotina</taxon>
        <taxon>Pezizomycetes</taxon>
        <taxon>Pezizales</taxon>
        <taxon>Ascobolaceae</taxon>
        <taxon>Ascobolus</taxon>
    </lineage>
</organism>
<gene>
    <name evidence="3" type="ORF">BJ508DRAFT_322040</name>
</gene>
<keyword evidence="4" id="KW-1185">Reference proteome</keyword>
<evidence type="ECO:0000259" key="2">
    <source>
        <dbReference type="Pfam" id="PF20681"/>
    </source>
</evidence>
<sequence>MLDFVKEVTEIYNQRAAFEAHKILNAKYLKKIFMTLAKMRKPTGVSTCPTAVTRAHQIEELIDEKCDLDAPGDEENDDTDTENEEEEDTTIQDKTQHALSTPDQRNTCPTVNCLGTPREAILSQNKRRDMIFDKLSNMIDSSFSTPGKSLTDSIEELSIMQFN</sequence>